<dbReference type="InterPro" id="IPR041426">
    <property type="entry name" value="Mos1_HTH"/>
</dbReference>
<reference evidence="3" key="1">
    <citation type="submission" date="2014-03" db="EMBL/GenBank/DDBJ databases">
        <authorList>
            <person name="Aksoy S."/>
            <person name="Warren W."/>
            <person name="Wilson R.K."/>
        </authorList>
    </citation>
    <scope>NUCLEOTIDE SEQUENCE [LARGE SCALE GENOMIC DNA]</scope>
    <source>
        <strain evidence="3">IAEA</strain>
    </source>
</reference>
<dbReference type="Proteomes" id="UP000092445">
    <property type="component" value="Unassembled WGS sequence"/>
</dbReference>
<dbReference type="Pfam" id="PF17906">
    <property type="entry name" value="HTH_48"/>
    <property type="match status" value="1"/>
</dbReference>
<proteinExistence type="predicted"/>
<evidence type="ECO:0000259" key="1">
    <source>
        <dbReference type="Pfam" id="PF17906"/>
    </source>
</evidence>
<dbReference type="VEuPathDB" id="VectorBase:GPAI013160"/>
<protein>
    <submittedName>
        <fullName evidence="2">HTH_48 domain-containing protein</fullName>
    </submittedName>
</protein>
<keyword evidence="3" id="KW-1185">Reference proteome</keyword>
<reference evidence="2" key="2">
    <citation type="submission" date="2020-05" db="UniProtKB">
        <authorList>
            <consortium name="EnsemblMetazoa"/>
        </authorList>
    </citation>
    <scope>IDENTIFICATION</scope>
    <source>
        <strain evidence="2">IAEA</strain>
    </source>
</reference>
<sequence>MYRDVRAEFFLRHAVYGLEPPMFVYYSFTASVSIITQLFQDEICTAYGSGTTTIKTVRNWLKKFRAGSFGLNGTVWTTVAATRQRRIRPSSRRSFICSKMSFIVI</sequence>
<organism evidence="2 3">
    <name type="scientific">Glossina pallidipes</name>
    <name type="common">Tsetse fly</name>
    <dbReference type="NCBI Taxonomy" id="7398"/>
    <lineage>
        <taxon>Eukaryota</taxon>
        <taxon>Metazoa</taxon>
        <taxon>Ecdysozoa</taxon>
        <taxon>Arthropoda</taxon>
        <taxon>Hexapoda</taxon>
        <taxon>Insecta</taxon>
        <taxon>Pterygota</taxon>
        <taxon>Neoptera</taxon>
        <taxon>Endopterygota</taxon>
        <taxon>Diptera</taxon>
        <taxon>Brachycera</taxon>
        <taxon>Muscomorpha</taxon>
        <taxon>Hippoboscoidea</taxon>
        <taxon>Glossinidae</taxon>
        <taxon>Glossina</taxon>
    </lineage>
</organism>
<evidence type="ECO:0000313" key="2">
    <source>
        <dbReference type="EnsemblMetazoa" id="GPAI013160-PA"/>
    </source>
</evidence>
<accession>A0A1A9ZFP5</accession>
<evidence type="ECO:0000313" key="3">
    <source>
        <dbReference type="Proteomes" id="UP000092445"/>
    </source>
</evidence>
<dbReference type="EnsemblMetazoa" id="GPAI013160-RA">
    <property type="protein sequence ID" value="GPAI013160-PA"/>
    <property type="gene ID" value="GPAI013160"/>
</dbReference>
<dbReference type="AlphaFoldDB" id="A0A1A9ZFP5"/>
<feature type="domain" description="Mos1 transposase HTH" evidence="1">
    <location>
        <begin position="41"/>
        <end position="67"/>
    </location>
</feature>
<name>A0A1A9ZFP5_GLOPL</name>